<dbReference type="EMBL" id="JAEAOA010001547">
    <property type="protein sequence ID" value="KAK3588883.1"/>
    <property type="molecule type" value="Genomic_DNA"/>
</dbReference>
<dbReference type="PANTHER" id="PTHR25462">
    <property type="entry name" value="BONUS, ISOFORM C-RELATED"/>
    <property type="match status" value="1"/>
</dbReference>
<evidence type="ECO:0000259" key="8">
    <source>
        <dbReference type="PROSITE" id="PS50089"/>
    </source>
</evidence>
<accession>A0AAE0VSD7</accession>
<dbReference type="InterPro" id="IPR027370">
    <property type="entry name" value="Znf-RING_euk"/>
</dbReference>
<evidence type="ECO:0000256" key="6">
    <source>
        <dbReference type="SAM" id="Coils"/>
    </source>
</evidence>
<reference evidence="10" key="2">
    <citation type="journal article" date="2021" name="Genome Biol. Evol.">
        <title>Developing a high-quality reference genome for a parasitic bivalve with doubly uniparental inheritance (Bivalvia: Unionida).</title>
        <authorList>
            <person name="Smith C.H."/>
        </authorList>
    </citation>
    <scope>NUCLEOTIDE SEQUENCE</scope>
    <source>
        <strain evidence="10">CHS0354</strain>
        <tissue evidence="10">Mantle</tissue>
    </source>
</reference>
<dbReference type="PROSITE" id="PS50089">
    <property type="entry name" value="ZF_RING_2"/>
    <property type="match status" value="1"/>
</dbReference>
<keyword evidence="2" id="KW-0479">Metal-binding</keyword>
<dbReference type="Pfam" id="PF13445">
    <property type="entry name" value="zf-RING_UBOX"/>
    <property type="match status" value="1"/>
</dbReference>
<organism evidence="10 11">
    <name type="scientific">Potamilus streckersoni</name>
    <dbReference type="NCBI Taxonomy" id="2493646"/>
    <lineage>
        <taxon>Eukaryota</taxon>
        <taxon>Metazoa</taxon>
        <taxon>Spiralia</taxon>
        <taxon>Lophotrochozoa</taxon>
        <taxon>Mollusca</taxon>
        <taxon>Bivalvia</taxon>
        <taxon>Autobranchia</taxon>
        <taxon>Heteroconchia</taxon>
        <taxon>Palaeoheterodonta</taxon>
        <taxon>Unionida</taxon>
        <taxon>Unionoidea</taxon>
        <taxon>Unionidae</taxon>
        <taxon>Ambleminae</taxon>
        <taxon>Lampsilini</taxon>
        <taxon>Potamilus</taxon>
    </lineage>
</organism>
<reference evidence="10" key="3">
    <citation type="submission" date="2023-05" db="EMBL/GenBank/DDBJ databases">
        <authorList>
            <person name="Smith C.H."/>
        </authorList>
    </citation>
    <scope>NUCLEOTIDE SEQUENCE</scope>
    <source>
        <strain evidence="10">CHS0354</strain>
        <tissue evidence="10">Mantle</tissue>
    </source>
</reference>
<dbReference type="Proteomes" id="UP001195483">
    <property type="component" value="Unassembled WGS sequence"/>
</dbReference>
<evidence type="ECO:0000313" key="10">
    <source>
        <dbReference type="EMBL" id="KAK3588883.1"/>
    </source>
</evidence>
<evidence type="ECO:0000256" key="4">
    <source>
        <dbReference type="ARBA" id="ARBA00022833"/>
    </source>
</evidence>
<protein>
    <submittedName>
        <fullName evidence="10">Uncharacterized protein</fullName>
    </submittedName>
</protein>
<proteinExistence type="predicted"/>
<dbReference type="AlphaFoldDB" id="A0AAE0VSD7"/>
<dbReference type="InterPro" id="IPR001841">
    <property type="entry name" value="Znf_RING"/>
</dbReference>
<dbReference type="InterPro" id="IPR011042">
    <property type="entry name" value="6-blade_b-propeller_TolB-like"/>
</dbReference>
<dbReference type="SMART" id="SM00336">
    <property type="entry name" value="BBOX"/>
    <property type="match status" value="2"/>
</dbReference>
<evidence type="ECO:0000256" key="2">
    <source>
        <dbReference type="ARBA" id="ARBA00022723"/>
    </source>
</evidence>
<dbReference type="PROSITE" id="PS00518">
    <property type="entry name" value="ZF_RING_1"/>
    <property type="match status" value="1"/>
</dbReference>
<gene>
    <name evidence="10" type="ORF">CHS0354_025866</name>
</gene>
<evidence type="ECO:0000256" key="5">
    <source>
        <dbReference type="PROSITE-ProRule" id="PRU00024"/>
    </source>
</evidence>
<feature type="coiled-coil region" evidence="6">
    <location>
        <begin position="229"/>
        <end position="292"/>
    </location>
</feature>
<keyword evidence="11" id="KW-1185">Reference proteome</keyword>
<dbReference type="InterPro" id="IPR047153">
    <property type="entry name" value="TRIM45/56/19-like"/>
</dbReference>
<keyword evidence="6" id="KW-0175">Coiled coil</keyword>
<dbReference type="InterPro" id="IPR017907">
    <property type="entry name" value="Znf_RING_CS"/>
</dbReference>
<dbReference type="PANTHER" id="PTHR25462:SF296">
    <property type="entry name" value="MEIOTIC P26, ISOFORM F"/>
    <property type="match status" value="1"/>
</dbReference>
<keyword evidence="4" id="KW-0862">Zinc</keyword>
<keyword evidence="1" id="KW-0597">Phosphoprotein</keyword>
<dbReference type="SUPFAM" id="SSF63829">
    <property type="entry name" value="Calcium-dependent phosphotriesterase"/>
    <property type="match status" value="1"/>
</dbReference>
<evidence type="ECO:0000313" key="11">
    <source>
        <dbReference type="Proteomes" id="UP001195483"/>
    </source>
</evidence>
<dbReference type="SUPFAM" id="SSF57845">
    <property type="entry name" value="B-box zinc-binding domain"/>
    <property type="match status" value="1"/>
</dbReference>
<dbReference type="Gene3D" id="3.30.40.10">
    <property type="entry name" value="Zinc/RING finger domain, C3HC4 (zinc finger)"/>
    <property type="match status" value="1"/>
</dbReference>
<feature type="region of interest" description="Disordered" evidence="7">
    <location>
        <begin position="401"/>
        <end position="431"/>
    </location>
</feature>
<feature type="domain" description="RING-type" evidence="8">
    <location>
        <begin position="21"/>
        <end position="68"/>
    </location>
</feature>
<evidence type="ECO:0000259" key="9">
    <source>
        <dbReference type="PROSITE" id="PS50119"/>
    </source>
</evidence>
<dbReference type="PROSITE" id="PS50119">
    <property type="entry name" value="ZF_BBOX"/>
    <property type="match status" value="1"/>
</dbReference>
<dbReference type="Gene3D" id="3.30.160.60">
    <property type="entry name" value="Classic Zinc Finger"/>
    <property type="match status" value="1"/>
</dbReference>
<comment type="caution">
    <text evidence="10">The sequence shown here is derived from an EMBL/GenBank/DDBJ whole genome shotgun (WGS) entry which is preliminary data.</text>
</comment>
<dbReference type="SMART" id="SM00184">
    <property type="entry name" value="RING"/>
    <property type="match status" value="1"/>
</dbReference>
<evidence type="ECO:0000256" key="7">
    <source>
        <dbReference type="SAM" id="MobiDB-lite"/>
    </source>
</evidence>
<dbReference type="InterPro" id="IPR013083">
    <property type="entry name" value="Znf_RING/FYVE/PHD"/>
</dbReference>
<sequence length="711" mass="80772">MASSSGWGARPIKPEDRDLICPICLDPLTIPRSLTCLHSFCTKCLSSHISKTETKVSRTHRFICPVCRTVIRPPFSDTPLTAWAEQFPIDVVLASMLPGDKSITDKTCEPCSVQGKQLKAEYFCVVCKECRCQTCYEHHKSSKLLKGHQIVTLEEFLSDPAMTVTIDDTLTCTNHGDKEYEFFCSDHGKVLCATCLEEGHKACTNCKEINVHAKEVIKEQKPDKVLNKMKELEKHLKDVSKKKRQTMLDFEANIKKVLNEISTLKQKINSVIDDLERRVSEERKKVSEWQSMRILEEDKNIQSVIAAVKNSCKQLEAISKYGSETQVCVVLHKMEKQLLAYQSKAMTCSEILKINIDINIPDCIRESSMVSVTDLSCNVLENLKILPLPYDITQFIANEKSTKHRHTRDNETDDKHIHRKDRDRDSGRESKGRDIVKVEEFQVHRPENAEAPAYIAVDCLPDDKIVFLDMANSRCCLYDSRNQYLSEYKLSSDPRRMCVFAKNEIAITLPEQSMIQFLLIGDTITSKRTISVTRCCTAIASLKSKNLVFAGYHQDSYHWGVLTKNGHEKSCFYIPRQNQSSNGTYLTLNSKRTRVYISCPGNNAVYCFDLDGIKHFEYTSENLNKPADMAIDNEENLFIVGYYSCNIHQLSQDGLVLKVITDGIPQCPMSICFKPSGKQLLLTNHDDVNLDTCYVYQLQLGTVPNNNGTKL</sequence>
<feature type="domain" description="B box-type" evidence="9">
    <location>
        <begin position="167"/>
        <end position="211"/>
    </location>
</feature>
<dbReference type="Gene3D" id="2.120.10.30">
    <property type="entry name" value="TolB, C-terminal domain"/>
    <property type="match status" value="1"/>
</dbReference>
<name>A0AAE0VSD7_9BIVA</name>
<reference evidence="10" key="1">
    <citation type="journal article" date="2021" name="Genome Biol. Evol.">
        <title>A High-Quality Reference Genome for a Parasitic Bivalve with Doubly Uniparental Inheritance (Bivalvia: Unionida).</title>
        <authorList>
            <person name="Smith C.H."/>
        </authorList>
    </citation>
    <scope>NUCLEOTIDE SEQUENCE</scope>
    <source>
        <strain evidence="10">CHS0354</strain>
    </source>
</reference>
<evidence type="ECO:0000256" key="3">
    <source>
        <dbReference type="ARBA" id="ARBA00022771"/>
    </source>
</evidence>
<evidence type="ECO:0000256" key="1">
    <source>
        <dbReference type="ARBA" id="ARBA00022553"/>
    </source>
</evidence>
<dbReference type="SUPFAM" id="SSF57850">
    <property type="entry name" value="RING/U-box"/>
    <property type="match status" value="1"/>
</dbReference>
<dbReference type="GO" id="GO:0008270">
    <property type="term" value="F:zinc ion binding"/>
    <property type="evidence" value="ECO:0007669"/>
    <property type="project" value="UniProtKB-KW"/>
</dbReference>
<feature type="compositionally biased region" description="Basic and acidic residues" evidence="7">
    <location>
        <begin position="408"/>
        <end position="431"/>
    </location>
</feature>
<dbReference type="InterPro" id="IPR000315">
    <property type="entry name" value="Znf_B-box"/>
</dbReference>
<keyword evidence="3 5" id="KW-0863">Zinc-finger</keyword>